<evidence type="ECO:0000259" key="2">
    <source>
        <dbReference type="Pfam" id="PF25839"/>
    </source>
</evidence>
<organism evidence="3 4">
    <name type="scientific">Nonomuraea thailandensis</name>
    <dbReference type="NCBI Taxonomy" id="1188745"/>
    <lineage>
        <taxon>Bacteria</taxon>
        <taxon>Bacillati</taxon>
        <taxon>Actinomycetota</taxon>
        <taxon>Actinomycetes</taxon>
        <taxon>Streptosporangiales</taxon>
        <taxon>Streptosporangiaceae</taxon>
        <taxon>Nonomuraea</taxon>
    </lineage>
</organism>
<comment type="caution">
    <text evidence="3">The sequence shown here is derived from an EMBL/GenBank/DDBJ whole genome shotgun (WGS) entry which is preliminary data.</text>
</comment>
<sequence length="492" mass="55222">MTTELPQPPPTEVHLDWNARTGVSRTTLTTHMWTAPPMRRGSQIHDKAFDALRDLNADLARFLPWYSHPRLAVPALTPPTADETSWNFELLDPFVEDFMNAAQGRPVVANFATIPAWMFVTPEPVAVAEDPYETHWDYEQGTELRDPTLQEVADYFHRIASWYIAGGFTDELGQWHESGHHYRFAYWEVLCEPDMGHRIPPALYTRLYDAIVERLRPLDPEMKFIGLSLSPVAREPEYFWHFLDAANHAEGITLDAFSYHFYAFPEIINPISEHGNAPYEHWRGLFFAQAEAFLDQVRHIDAVRRRLAPGTRTFINELGSYPPDLMNPAPTIPEEYWALSASMQSYLWARLVELGVDLVGIAEFMDYPGMIPGTTLIDWDSGAPNARYRALQLLLRHFAPGDSLVTTTTGMFGYPDSRIHAQGFVTADNDRKLLLVNKTADPVAIAISAADGHPGQVEQTGAGSGASEPVRSSARPGEPVVIDAYATAVVSF</sequence>
<dbReference type="AlphaFoldDB" id="A0A9X2GFI1"/>
<dbReference type="SUPFAM" id="SSF51445">
    <property type="entry name" value="(Trans)glycosidases"/>
    <property type="match status" value="1"/>
</dbReference>
<dbReference type="EMBL" id="JAMZEB010000002">
    <property type="protein sequence ID" value="MCP2358199.1"/>
    <property type="molecule type" value="Genomic_DNA"/>
</dbReference>
<gene>
    <name evidence="3" type="ORF">HD597_005219</name>
</gene>
<dbReference type="InterPro" id="IPR017853">
    <property type="entry name" value="GH"/>
</dbReference>
<protein>
    <recommendedName>
        <fullName evidence="2">D-apionate lactonase C-terminal domain-containing protein</fullName>
    </recommendedName>
</protein>
<keyword evidence="4" id="KW-1185">Reference proteome</keyword>
<proteinExistence type="predicted"/>
<evidence type="ECO:0000313" key="3">
    <source>
        <dbReference type="EMBL" id="MCP2358199.1"/>
    </source>
</evidence>
<dbReference type="InterPro" id="IPR058789">
    <property type="entry name" value="ApnL_C"/>
</dbReference>
<name>A0A9X2GFI1_9ACTN</name>
<dbReference type="RefSeq" id="WP_253745291.1">
    <property type="nucleotide sequence ID" value="NZ_BAABKA010000067.1"/>
</dbReference>
<feature type="domain" description="D-apionate lactonase C-terminal" evidence="2">
    <location>
        <begin position="417"/>
        <end position="490"/>
    </location>
</feature>
<accession>A0A9X2GFI1</accession>
<dbReference type="Proteomes" id="UP001139648">
    <property type="component" value="Unassembled WGS sequence"/>
</dbReference>
<feature type="region of interest" description="Disordered" evidence="1">
    <location>
        <begin position="454"/>
        <end position="476"/>
    </location>
</feature>
<evidence type="ECO:0000256" key="1">
    <source>
        <dbReference type="SAM" id="MobiDB-lite"/>
    </source>
</evidence>
<dbReference type="Pfam" id="PF25839">
    <property type="entry name" value="Apionate_lact_C"/>
    <property type="match status" value="1"/>
</dbReference>
<evidence type="ECO:0000313" key="4">
    <source>
        <dbReference type="Proteomes" id="UP001139648"/>
    </source>
</evidence>
<reference evidence="3" key="1">
    <citation type="submission" date="2022-06" db="EMBL/GenBank/DDBJ databases">
        <title>Sequencing the genomes of 1000 actinobacteria strains.</title>
        <authorList>
            <person name="Klenk H.-P."/>
        </authorList>
    </citation>
    <scope>NUCLEOTIDE SEQUENCE</scope>
    <source>
        <strain evidence="3">DSM 46694</strain>
    </source>
</reference>
<dbReference type="Gene3D" id="3.20.20.80">
    <property type="entry name" value="Glycosidases"/>
    <property type="match status" value="1"/>
</dbReference>